<dbReference type="Proteomes" id="UP000887565">
    <property type="component" value="Unplaced"/>
</dbReference>
<evidence type="ECO:0000313" key="2">
    <source>
        <dbReference type="WBParaSite" id="nRc.2.0.1.t47689-RA"/>
    </source>
</evidence>
<reference evidence="2" key="1">
    <citation type="submission" date="2022-11" db="UniProtKB">
        <authorList>
            <consortium name="WormBaseParasite"/>
        </authorList>
    </citation>
    <scope>IDENTIFICATION</scope>
</reference>
<keyword evidence="1" id="KW-1185">Reference proteome</keyword>
<protein>
    <submittedName>
        <fullName evidence="2">Uncharacterized protein</fullName>
    </submittedName>
</protein>
<sequence>MALFLNFNVNFCVVVKFWHFVVPYWPPEIFEHCPNFKIEFENETFNKFQKIHPKISFYNAICRIKPQDQFNFQQYF</sequence>
<accession>A0A915L9F9</accession>
<name>A0A915L9F9_ROMCU</name>
<proteinExistence type="predicted"/>
<dbReference type="WBParaSite" id="nRc.2.0.1.t47689-RA">
    <property type="protein sequence ID" value="nRc.2.0.1.t47689-RA"/>
    <property type="gene ID" value="nRc.2.0.1.g47689"/>
</dbReference>
<dbReference type="AlphaFoldDB" id="A0A915L9F9"/>
<organism evidence="1 2">
    <name type="scientific">Romanomermis culicivorax</name>
    <name type="common">Nematode worm</name>
    <dbReference type="NCBI Taxonomy" id="13658"/>
    <lineage>
        <taxon>Eukaryota</taxon>
        <taxon>Metazoa</taxon>
        <taxon>Ecdysozoa</taxon>
        <taxon>Nematoda</taxon>
        <taxon>Enoplea</taxon>
        <taxon>Dorylaimia</taxon>
        <taxon>Mermithida</taxon>
        <taxon>Mermithoidea</taxon>
        <taxon>Mermithidae</taxon>
        <taxon>Romanomermis</taxon>
    </lineage>
</organism>
<evidence type="ECO:0000313" key="1">
    <source>
        <dbReference type="Proteomes" id="UP000887565"/>
    </source>
</evidence>